<organism evidence="1 2">
    <name type="scientific">Hygrophoropsis aurantiaca</name>
    <dbReference type="NCBI Taxonomy" id="72124"/>
    <lineage>
        <taxon>Eukaryota</taxon>
        <taxon>Fungi</taxon>
        <taxon>Dikarya</taxon>
        <taxon>Basidiomycota</taxon>
        <taxon>Agaricomycotina</taxon>
        <taxon>Agaricomycetes</taxon>
        <taxon>Agaricomycetidae</taxon>
        <taxon>Boletales</taxon>
        <taxon>Coniophorineae</taxon>
        <taxon>Hygrophoropsidaceae</taxon>
        <taxon>Hygrophoropsis</taxon>
    </lineage>
</organism>
<dbReference type="EMBL" id="MU268239">
    <property type="protein sequence ID" value="KAH7905231.1"/>
    <property type="molecule type" value="Genomic_DNA"/>
</dbReference>
<dbReference type="Proteomes" id="UP000790377">
    <property type="component" value="Unassembled WGS sequence"/>
</dbReference>
<keyword evidence="2" id="KW-1185">Reference proteome</keyword>
<evidence type="ECO:0000313" key="2">
    <source>
        <dbReference type="Proteomes" id="UP000790377"/>
    </source>
</evidence>
<protein>
    <submittedName>
        <fullName evidence="1">Uncharacterized protein</fullName>
    </submittedName>
</protein>
<sequence length="489" mass="52811">MTKVASSKSIASSRATPMGSRPSQPPSSPVPPAASAVGDIAKNYGETGAHEDHVMSSDVTTEPGHLAQDGAGTSPAHVGSPSPFLDPTEPDELDMDPHFDSFYLGAGGVNASMHAPAHLHGPSTTALRRETTTPTSIRDLPPIKKLSAAETIRAQLATANVNRALTHPNTMNATALSAHATSAPDKGFPLIHLSSPAQLLHYLSLPILGYWAEEVDEPKCLLRVFDYDGSDASTRASKLADLLRTTIISVAPYTIRQSINPNVAAPSAELGREREGSPEGFLLHQVPEEFINLLLAQRVWSTPSITFEARPFVENVMPTYLFTLKGLSARVDIDVAHIVRTIWGDVVSQHDIDSILSHASDISSEGIYEAKVLLTRSVHIERLDYKEKGSVPAPRYNVLAISPTADPEVWTRLRAYLRELPYPSFIDGIGHLEDAFSPCGLCHSVSHPRGLCPFPNIPNWFGGGHTKEMAKARDVPAALRNKGKGRRIN</sequence>
<reference evidence="1" key="1">
    <citation type="journal article" date="2021" name="New Phytol.">
        <title>Evolutionary innovations through gain and loss of genes in the ectomycorrhizal Boletales.</title>
        <authorList>
            <person name="Wu G."/>
            <person name="Miyauchi S."/>
            <person name="Morin E."/>
            <person name="Kuo A."/>
            <person name="Drula E."/>
            <person name="Varga T."/>
            <person name="Kohler A."/>
            <person name="Feng B."/>
            <person name="Cao Y."/>
            <person name="Lipzen A."/>
            <person name="Daum C."/>
            <person name="Hundley H."/>
            <person name="Pangilinan J."/>
            <person name="Johnson J."/>
            <person name="Barry K."/>
            <person name="LaButti K."/>
            <person name="Ng V."/>
            <person name="Ahrendt S."/>
            <person name="Min B."/>
            <person name="Choi I.G."/>
            <person name="Park H."/>
            <person name="Plett J.M."/>
            <person name="Magnuson J."/>
            <person name="Spatafora J.W."/>
            <person name="Nagy L.G."/>
            <person name="Henrissat B."/>
            <person name="Grigoriev I.V."/>
            <person name="Yang Z.L."/>
            <person name="Xu J."/>
            <person name="Martin F.M."/>
        </authorList>
    </citation>
    <scope>NUCLEOTIDE SEQUENCE</scope>
    <source>
        <strain evidence="1">ATCC 28755</strain>
    </source>
</reference>
<evidence type="ECO:0000313" key="1">
    <source>
        <dbReference type="EMBL" id="KAH7905231.1"/>
    </source>
</evidence>
<name>A0ACB7ZVX4_9AGAM</name>
<accession>A0ACB7ZVX4</accession>
<comment type="caution">
    <text evidence="1">The sequence shown here is derived from an EMBL/GenBank/DDBJ whole genome shotgun (WGS) entry which is preliminary data.</text>
</comment>
<gene>
    <name evidence="1" type="ORF">BJ138DRAFT_1106155</name>
</gene>
<proteinExistence type="predicted"/>